<dbReference type="STRING" id="1471761.B0W44_17055"/>
<organism evidence="2 3">
    <name type="scientific">Novibacillus thermophilus</name>
    <dbReference type="NCBI Taxonomy" id="1471761"/>
    <lineage>
        <taxon>Bacteria</taxon>
        <taxon>Bacillati</taxon>
        <taxon>Bacillota</taxon>
        <taxon>Bacilli</taxon>
        <taxon>Bacillales</taxon>
        <taxon>Thermoactinomycetaceae</taxon>
        <taxon>Novibacillus</taxon>
    </lineage>
</organism>
<accession>A0A1U9KAV1</accession>
<evidence type="ECO:0000256" key="1">
    <source>
        <dbReference type="HAMAP-Rule" id="MF_00800"/>
    </source>
</evidence>
<reference evidence="2 3" key="1">
    <citation type="journal article" date="2015" name="Int. J. Syst. Evol. Microbiol.">
        <title>Novibacillus thermophilus gen. nov., sp. nov., a Gram-staining-negative and moderately thermophilic member of the family Thermoactinomycetaceae.</title>
        <authorList>
            <person name="Yang G."/>
            <person name="Chen J."/>
            <person name="Zhou S."/>
        </authorList>
    </citation>
    <scope>NUCLEOTIDE SEQUENCE [LARGE SCALE GENOMIC DNA]</scope>
    <source>
        <strain evidence="2 3">SG-1</strain>
    </source>
</reference>
<dbReference type="NCBIfam" id="TIGR01440">
    <property type="entry name" value="TIGR01440 family protein"/>
    <property type="match status" value="1"/>
</dbReference>
<keyword evidence="3" id="KW-1185">Reference proteome</keyword>
<dbReference type="Gene3D" id="3.40.50.10360">
    <property type="entry name" value="Hypothetical protein TT1679"/>
    <property type="match status" value="1"/>
</dbReference>
<dbReference type="SUPFAM" id="SSF110710">
    <property type="entry name" value="TTHA0583/YokD-like"/>
    <property type="match status" value="1"/>
</dbReference>
<dbReference type="InterPro" id="IPR006340">
    <property type="entry name" value="DUF436"/>
</dbReference>
<dbReference type="OrthoDB" id="9803187at2"/>
<name>A0A1U9KAV1_9BACL</name>
<dbReference type="RefSeq" id="WP_077721064.1">
    <property type="nucleotide sequence ID" value="NZ_CP019699.1"/>
</dbReference>
<dbReference type="HAMAP" id="MF_00800">
    <property type="entry name" value="UPF0340"/>
    <property type="match status" value="1"/>
</dbReference>
<evidence type="ECO:0000313" key="2">
    <source>
        <dbReference type="EMBL" id="AQS57199.1"/>
    </source>
</evidence>
<dbReference type="Proteomes" id="UP000188603">
    <property type="component" value="Chromosome"/>
</dbReference>
<dbReference type="InterPro" id="IPR028345">
    <property type="entry name" value="Antibiotic_NAT-like"/>
</dbReference>
<dbReference type="KEGG" id="ntr:B0W44_17055"/>
<protein>
    <recommendedName>
        <fullName evidence="1">UPF0340 protein B0W44_17055</fullName>
    </recommendedName>
</protein>
<sequence>MRVTSHISQQVEQVLDELLDVMPLSENHILVVGVSTSEVLGERIGTAGNRDVAKAVFAPVEKLSGEHGFHVAFQCCEHLNRALVVRRETLERFRLDEVTVVPAPNAGGSMAAYVYRQWPDAVMAESVQAHAGIDIGDTFIGMHLRPVAVPVRPSVKRIGQAHVTVARTRPKLIGGHRAVYVLDGE</sequence>
<comment type="similarity">
    <text evidence="1">Belongs to the UPF0340 family.</text>
</comment>
<gene>
    <name evidence="2" type="ORF">B0W44_17055</name>
</gene>
<dbReference type="PIRSF" id="PIRSF007510">
    <property type="entry name" value="UCP007510"/>
    <property type="match status" value="1"/>
</dbReference>
<proteinExistence type="inferred from homology"/>
<dbReference type="Pfam" id="PF04260">
    <property type="entry name" value="DUF436"/>
    <property type="match status" value="1"/>
</dbReference>
<evidence type="ECO:0000313" key="3">
    <source>
        <dbReference type="Proteomes" id="UP000188603"/>
    </source>
</evidence>
<dbReference type="EMBL" id="CP019699">
    <property type="protein sequence ID" value="AQS57199.1"/>
    <property type="molecule type" value="Genomic_DNA"/>
</dbReference>
<dbReference type="AlphaFoldDB" id="A0A1U9KAV1"/>